<dbReference type="EMBL" id="CM047902">
    <property type="protein sequence ID" value="KAJ0094439.1"/>
    <property type="molecule type" value="Genomic_DNA"/>
</dbReference>
<sequence>MLLPSSFLLHRKQQKSGFSVAVMKSIVPMVMAGVLGIYDLIIVVVISTRINPKAKFYCLFDGYAHLSFGLTYGLVSLSTGMAIGIVGDAGVRYNLSFQSQSSTLKKLNW</sequence>
<keyword evidence="2" id="KW-1185">Reference proteome</keyword>
<organism evidence="1 2">
    <name type="scientific">Pistacia atlantica</name>
    <dbReference type="NCBI Taxonomy" id="434234"/>
    <lineage>
        <taxon>Eukaryota</taxon>
        <taxon>Viridiplantae</taxon>
        <taxon>Streptophyta</taxon>
        <taxon>Embryophyta</taxon>
        <taxon>Tracheophyta</taxon>
        <taxon>Spermatophyta</taxon>
        <taxon>Magnoliopsida</taxon>
        <taxon>eudicotyledons</taxon>
        <taxon>Gunneridae</taxon>
        <taxon>Pentapetalae</taxon>
        <taxon>rosids</taxon>
        <taxon>malvids</taxon>
        <taxon>Sapindales</taxon>
        <taxon>Anacardiaceae</taxon>
        <taxon>Pistacia</taxon>
    </lineage>
</organism>
<gene>
    <name evidence="1" type="ORF">Patl1_15345</name>
</gene>
<protein>
    <submittedName>
        <fullName evidence="1">Uncharacterized protein</fullName>
    </submittedName>
</protein>
<reference evidence="2" key="1">
    <citation type="journal article" date="2023" name="G3 (Bethesda)">
        <title>Genome assembly and association tests identify interacting loci associated with vigor, precocity, and sex in interspecific pistachio rootstocks.</title>
        <authorList>
            <person name="Palmer W."/>
            <person name="Jacygrad E."/>
            <person name="Sagayaradj S."/>
            <person name="Cavanaugh K."/>
            <person name="Han R."/>
            <person name="Bertier L."/>
            <person name="Beede B."/>
            <person name="Kafkas S."/>
            <person name="Golino D."/>
            <person name="Preece J."/>
            <person name="Michelmore R."/>
        </authorList>
    </citation>
    <scope>NUCLEOTIDE SEQUENCE [LARGE SCALE GENOMIC DNA]</scope>
</reference>
<comment type="caution">
    <text evidence="1">The sequence shown here is derived from an EMBL/GenBank/DDBJ whole genome shotgun (WGS) entry which is preliminary data.</text>
</comment>
<evidence type="ECO:0000313" key="1">
    <source>
        <dbReference type="EMBL" id="KAJ0094439.1"/>
    </source>
</evidence>
<dbReference type="Proteomes" id="UP001164250">
    <property type="component" value="Chromosome 6"/>
</dbReference>
<accession>A0ACC1B678</accession>
<proteinExistence type="predicted"/>
<name>A0ACC1B678_9ROSI</name>
<evidence type="ECO:0000313" key="2">
    <source>
        <dbReference type="Proteomes" id="UP001164250"/>
    </source>
</evidence>